<evidence type="ECO:0000256" key="4">
    <source>
        <dbReference type="ARBA" id="ARBA00022603"/>
    </source>
</evidence>
<dbReference type="PANTHER" id="PTHR11265:SF0">
    <property type="entry name" value="12S RRNA N4-METHYLCYTIDINE METHYLTRANSFERASE"/>
    <property type="match status" value="1"/>
</dbReference>
<dbReference type="GO" id="GO:0071424">
    <property type="term" value="F:rRNA (cytosine-N4-)-methyltransferase activity"/>
    <property type="evidence" value="ECO:0007669"/>
    <property type="project" value="UniProtKB-UniRule"/>
</dbReference>
<dbReference type="FunFam" id="1.10.150.170:FF:000001">
    <property type="entry name" value="Ribosomal RNA small subunit methyltransferase H"/>
    <property type="match status" value="1"/>
</dbReference>
<name>A0A2V1K815_9ACTO</name>
<dbReference type="SUPFAM" id="SSF53335">
    <property type="entry name" value="S-adenosyl-L-methionine-dependent methyltransferases"/>
    <property type="match status" value="1"/>
</dbReference>
<feature type="binding site" evidence="7">
    <location>
        <position position="92"/>
    </location>
    <ligand>
        <name>S-adenosyl-L-methionine</name>
        <dbReference type="ChEBI" id="CHEBI:59789"/>
    </ligand>
</feature>
<dbReference type="RefSeq" id="WP_109094298.1">
    <property type="nucleotide sequence ID" value="NZ_CAMELQ010000003.1"/>
</dbReference>
<keyword evidence="10" id="KW-1185">Reference proteome</keyword>
<evidence type="ECO:0000256" key="8">
    <source>
        <dbReference type="SAM" id="MobiDB-lite"/>
    </source>
</evidence>
<dbReference type="AlphaFoldDB" id="A0A2V1K815"/>
<evidence type="ECO:0000256" key="5">
    <source>
        <dbReference type="ARBA" id="ARBA00022679"/>
    </source>
</evidence>
<gene>
    <name evidence="7" type="primary">rsmH</name>
    <name evidence="9" type="ORF">DD236_10265</name>
</gene>
<comment type="similarity">
    <text evidence="1 7">Belongs to the methyltransferase superfamily. RsmH family.</text>
</comment>
<organism evidence="9 10">
    <name type="scientific">Ancrocorticia populi</name>
    <dbReference type="NCBI Taxonomy" id="2175228"/>
    <lineage>
        <taxon>Bacteria</taxon>
        <taxon>Bacillati</taxon>
        <taxon>Actinomycetota</taxon>
        <taxon>Actinomycetes</taxon>
        <taxon>Actinomycetales</taxon>
        <taxon>Actinomycetaceae</taxon>
        <taxon>Ancrocorticia</taxon>
    </lineage>
</organism>
<accession>A0A2V1K815</accession>
<dbReference type="PANTHER" id="PTHR11265">
    <property type="entry name" value="S-ADENOSYL-METHYLTRANSFERASE MRAW"/>
    <property type="match status" value="1"/>
</dbReference>
<keyword evidence="6 7" id="KW-0949">S-adenosyl-L-methionine</keyword>
<feature type="region of interest" description="Disordered" evidence="8">
    <location>
        <begin position="305"/>
        <end position="334"/>
    </location>
</feature>
<dbReference type="SUPFAM" id="SSF81799">
    <property type="entry name" value="Putative methyltransferase TM0872, insert domain"/>
    <property type="match status" value="1"/>
</dbReference>
<feature type="binding site" evidence="7">
    <location>
        <begin position="46"/>
        <end position="48"/>
    </location>
    <ligand>
        <name>S-adenosyl-L-methionine</name>
        <dbReference type="ChEBI" id="CHEBI:59789"/>
    </ligand>
</feature>
<reference evidence="10" key="1">
    <citation type="submission" date="2018-05" db="EMBL/GenBank/DDBJ databases">
        <authorList>
            <person name="Li Y."/>
        </authorList>
    </citation>
    <scope>NUCLEOTIDE SEQUENCE [LARGE SCALE GENOMIC DNA]</scope>
    <source>
        <strain evidence="10">sk1b4</strain>
    </source>
</reference>
<feature type="compositionally biased region" description="Basic and acidic residues" evidence="8">
    <location>
        <begin position="322"/>
        <end position="334"/>
    </location>
</feature>
<comment type="function">
    <text evidence="7">Specifically methylates the N4 position of cytidine in position 1402 (C1402) of 16S rRNA.</text>
</comment>
<comment type="caution">
    <text evidence="9">The sequence shown here is derived from an EMBL/GenBank/DDBJ whole genome shotgun (WGS) entry which is preliminary data.</text>
</comment>
<feature type="binding site" evidence="7">
    <location>
        <position position="65"/>
    </location>
    <ligand>
        <name>S-adenosyl-L-methionine</name>
        <dbReference type="ChEBI" id="CHEBI:59789"/>
    </ligand>
</feature>
<dbReference type="Proteomes" id="UP000245283">
    <property type="component" value="Unassembled WGS sequence"/>
</dbReference>
<evidence type="ECO:0000256" key="7">
    <source>
        <dbReference type="HAMAP-Rule" id="MF_01007"/>
    </source>
</evidence>
<dbReference type="Gene3D" id="3.40.50.150">
    <property type="entry name" value="Vaccinia Virus protein VP39"/>
    <property type="match status" value="1"/>
</dbReference>
<dbReference type="InterPro" id="IPR002903">
    <property type="entry name" value="RsmH"/>
</dbReference>
<dbReference type="PIRSF" id="PIRSF004486">
    <property type="entry name" value="MraW"/>
    <property type="match status" value="1"/>
</dbReference>
<dbReference type="GO" id="GO:0005737">
    <property type="term" value="C:cytoplasm"/>
    <property type="evidence" value="ECO:0007669"/>
    <property type="project" value="UniProtKB-SubCell"/>
</dbReference>
<keyword evidence="4 7" id="KW-0489">Methyltransferase</keyword>
<protein>
    <recommendedName>
        <fullName evidence="7">Ribosomal RNA small subunit methyltransferase H</fullName>
        <ecNumber evidence="7">2.1.1.199</ecNumber>
    </recommendedName>
    <alternativeName>
        <fullName evidence="7">16S rRNA m(4)C1402 methyltransferase</fullName>
    </alternativeName>
    <alternativeName>
        <fullName evidence="7">rRNA (cytosine-N(4)-)-methyltransferase RsmH</fullName>
    </alternativeName>
</protein>
<keyword evidence="2 7" id="KW-0963">Cytoplasm</keyword>
<evidence type="ECO:0000313" key="10">
    <source>
        <dbReference type="Proteomes" id="UP000245283"/>
    </source>
</evidence>
<comment type="subcellular location">
    <subcellularLocation>
        <location evidence="7">Cytoplasm</location>
    </subcellularLocation>
</comment>
<dbReference type="EC" id="2.1.1.199" evidence="7"/>
<feature type="binding site" evidence="7">
    <location>
        <position position="125"/>
    </location>
    <ligand>
        <name>S-adenosyl-L-methionine</name>
        <dbReference type="ChEBI" id="CHEBI:59789"/>
    </ligand>
</feature>
<comment type="catalytic activity">
    <reaction evidence="7">
        <text>cytidine(1402) in 16S rRNA + S-adenosyl-L-methionine = N(4)-methylcytidine(1402) in 16S rRNA + S-adenosyl-L-homocysteine + H(+)</text>
        <dbReference type="Rhea" id="RHEA:42928"/>
        <dbReference type="Rhea" id="RHEA-COMP:10286"/>
        <dbReference type="Rhea" id="RHEA-COMP:10287"/>
        <dbReference type="ChEBI" id="CHEBI:15378"/>
        <dbReference type="ChEBI" id="CHEBI:57856"/>
        <dbReference type="ChEBI" id="CHEBI:59789"/>
        <dbReference type="ChEBI" id="CHEBI:74506"/>
        <dbReference type="ChEBI" id="CHEBI:82748"/>
        <dbReference type="EC" id="2.1.1.199"/>
    </reaction>
</comment>
<evidence type="ECO:0000256" key="6">
    <source>
        <dbReference type="ARBA" id="ARBA00022691"/>
    </source>
</evidence>
<proteinExistence type="inferred from homology"/>
<dbReference type="InterPro" id="IPR023397">
    <property type="entry name" value="SAM-dep_MeTrfase_MraW_recog"/>
</dbReference>
<sequence length="334" mass="36307">MEPSTHPRAAGDALHVPVLLEECIELLEPSLETEHPIMIDGTLGMGGHSEAFLQRFEHLTVIGIDRDPEAIELASERLAKFGSRFQAVQATYDQIDSVAKELGHQGAGLGTVDAVLMDLGVSSLQLDERERGFSYSHDAPLDMRMDTESGQTAAEILATADVREITRILSHYGEERFASRIARRIVDERETTPITRTTQLADLVKASIPAATRRTGGNPAKRTFQALRIAVNDELAVLERAIPRAISSIRVGGRIAVESYHSLEDKIVKREFAAGATSTTPPGLPVELPGHEPYLRLLTRGAMKADSGEASKNSRSASVRLRAAERLREGGTSS</sequence>
<dbReference type="HAMAP" id="MF_01007">
    <property type="entry name" value="16SrRNA_methyltr_H"/>
    <property type="match status" value="1"/>
</dbReference>
<feature type="binding site" evidence="7">
    <location>
        <position position="118"/>
    </location>
    <ligand>
        <name>S-adenosyl-L-methionine</name>
        <dbReference type="ChEBI" id="CHEBI:59789"/>
    </ligand>
</feature>
<dbReference type="InterPro" id="IPR029063">
    <property type="entry name" value="SAM-dependent_MTases_sf"/>
</dbReference>
<dbReference type="Gene3D" id="1.10.150.170">
    <property type="entry name" value="Putative methyltransferase TM0872, insert domain"/>
    <property type="match status" value="1"/>
</dbReference>
<keyword evidence="3 7" id="KW-0698">rRNA processing</keyword>
<dbReference type="Pfam" id="PF01795">
    <property type="entry name" value="Methyltransf_5"/>
    <property type="match status" value="1"/>
</dbReference>
<evidence type="ECO:0000313" key="9">
    <source>
        <dbReference type="EMBL" id="PWF25809.1"/>
    </source>
</evidence>
<dbReference type="NCBIfam" id="TIGR00006">
    <property type="entry name" value="16S rRNA (cytosine(1402)-N(4))-methyltransferase RsmH"/>
    <property type="match status" value="1"/>
</dbReference>
<evidence type="ECO:0000256" key="2">
    <source>
        <dbReference type="ARBA" id="ARBA00022490"/>
    </source>
</evidence>
<keyword evidence="5 7" id="KW-0808">Transferase</keyword>
<dbReference type="GO" id="GO:0070475">
    <property type="term" value="P:rRNA base methylation"/>
    <property type="evidence" value="ECO:0007669"/>
    <property type="project" value="UniProtKB-UniRule"/>
</dbReference>
<dbReference type="EMBL" id="QETB01000005">
    <property type="protein sequence ID" value="PWF25809.1"/>
    <property type="molecule type" value="Genomic_DNA"/>
</dbReference>
<dbReference type="OrthoDB" id="9806637at2"/>
<evidence type="ECO:0000256" key="3">
    <source>
        <dbReference type="ARBA" id="ARBA00022552"/>
    </source>
</evidence>
<evidence type="ECO:0000256" key="1">
    <source>
        <dbReference type="ARBA" id="ARBA00010396"/>
    </source>
</evidence>